<evidence type="ECO:0000313" key="15">
    <source>
        <dbReference type="Proteomes" id="UP000551758"/>
    </source>
</evidence>
<evidence type="ECO:0000256" key="10">
    <source>
        <dbReference type="ARBA" id="ARBA00023180"/>
    </source>
</evidence>
<reference evidence="14 15" key="1">
    <citation type="journal article" date="2020" name="Mol. Biol. Evol.">
        <title>Interspecific Gene Flow and the Evolution of Specialization in Black and White Rhinoceros.</title>
        <authorList>
            <person name="Moodley Y."/>
            <person name="Westbury M.V."/>
            <person name="Russo I.M."/>
            <person name="Gopalakrishnan S."/>
            <person name="Rakotoarivelo A."/>
            <person name="Olsen R.A."/>
            <person name="Prost S."/>
            <person name="Tunstall T."/>
            <person name="Ryder O.A."/>
            <person name="Dalen L."/>
            <person name="Bruford M.W."/>
        </authorList>
    </citation>
    <scope>NUCLEOTIDE SEQUENCE [LARGE SCALE GENOMIC DNA]</scope>
    <source>
        <strain evidence="14">SBR-YM</strain>
        <tissue evidence="14">Skin</tissue>
    </source>
</reference>
<dbReference type="Pfam" id="PF05296">
    <property type="entry name" value="TAS2R"/>
    <property type="match status" value="1"/>
</dbReference>
<dbReference type="PANTHER" id="PTHR11394:SF149">
    <property type="entry name" value="TASTE RECEPTOR TYPE 2 MEMBER 1"/>
    <property type="match status" value="1"/>
</dbReference>
<gene>
    <name evidence="14" type="ORF">HPG69_004163</name>
</gene>
<keyword evidence="8 13" id="KW-0472">Membrane</keyword>
<keyword evidence="15" id="KW-1185">Reference proteome</keyword>
<keyword evidence="4" id="KW-0716">Sensory transduction</keyword>
<keyword evidence="10" id="KW-0325">Glycoprotein</keyword>
<keyword evidence="5 13" id="KW-0812">Transmembrane</keyword>
<dbReference type="PANTHER" id="PTHR11394">
    <property type="entry name" value="TASTE RECEPTOR TYPE 2"/>
    <property type="match status" value="1"/>
</dbReference>
<evidence type="ECO:0000256" key="6">
    <source>
        <dbReference type="ARBA" id="ARBA00022989"/>
    </source>
</evidence>
<evidence type="ECO:0000256" key="11">
    <source>
        <dbReference type="ARBA" id="ARBA00023224"/>
    </source>
</evidence>
<evidence type="ECO:0000256" key="13">
    <source>
        <dbReference type="SAM" id="Phobius"/>
    </source>
</evidence>
<evidence type="ECO:0000256" key="8">
    <source>
        <dbReference type="ARBA" id="ARBA00023136"/>
    </source>
</evidence>
<comment type="similarity">
    <text evidence="2 12">Belongs to the G-protein coupled receptor T2R family.</text>
</comment>
<keyword evidence="3" id="KW-0919">Taste</keyword>
<feature type="transmembrane region" description="Helical" evidence="13">
    <location>
        <begin position="128"/>
        <end position="151"/>
    </location>
</feature>
<protein>
    <submittedName>
        <fullName evidence="14">Uncharacterized protein</fullName>
    </submittedName>
</protein>
<keyword evidence="7" id="KW-0297">G-protein coupled receptor</keyword>
<evidence type="ECO:0000256" key="2">
    <source>
        <dbReference type="ARBA" id="ARBA00007376"/>
    </source>
</evidence>
<evidence type="ECO:0000256" key="7">
    <source>
        <dbReference type="ARBA" id="ARBA00023040"/>
    </source>
</evidence>
<evidence type="ECO:0000313" key="14">
    <source>
        <dbReference type="EMBL" id="KAF5912492.1"/>
    </source>
</evidence>
<sequence length="174" mass="19975">MSFRTKVSFLVVATSKLILRMLGNRFIGLLNCIEWVKNGKVSSADFILTSLAMARIIQLQFLLLLFHLAEVESERSGSCAFPESFFFLSVNLLMQDALSELWMNTHRVHERHMTWHLDVDKIFHLKSLLLPSLTCVIPFPLSLTSLFLLYLSLLRHQEFAAQPDECEGLQHRGP</sequence>
<accession>A0A7J7E9K0</accession>
<evidence type="ECO:0000256" key="3">
    <source>
        <dbReference type="ARBA" id="ARBA00022480"/>
    </source>
</evidence>
<proteinExistence type="inferred from homology"/>
<organism evidence="14 15">
    <name type="scientific">Diceros bicornis minor</name>
    <name type="common">South-central black rhinoceros</name>
    <dbReference type="NCBI Taxonomy" id="77932"/>
    <lineage>
        <taxon>Eukaryota</taxon>
        <taxon>Metazoa</taxon>
        <taxon>Chordata</taxon>
        <taxon>Craniata</taxon>
        <taxon>Vertebrata</taxon>
        <taxon>Euteleostomi</taxon>
        <taxon>Mammalia</taxon>
        <taxon>Eutheria</taxon>
        <taxon>Laurasiatheria</taxon>
        <taxon>Perissodactyla</taxon>
        <taxon>Rhinocerotidae</taxon>
        <taxon>Diceros</taxon>
    </lineage>
</organism>
<comment type="subcellular location">
    <subcellularLocation>
        <location evidence="1">Membrane</location>
        <topology evidence="1">Multi-pass membrane protein</topology>
    </subcellularLocation>
</comment>
<keyword evidence="6 13" id="KW-1133">Transmembrane helix</keyword>
<dbReference type="GO" id="GO:0033038">
    <property type="term" value="F:bitter taste receptor activity"/>
    <property type="evidence" value="ECO:0007669"/>
    <property type="project" value="InterPro"/>
</dbReference>
<dbReference type="Proteomes" id="UP000551758">
    <property type="component" value="Unassembled WGS sequence"/>
</dbReference>
<dbReference type="GO" id="GO:0004930">
    <property type="term" value="F:G protein-coupled receptor activity"/>
    <property type="evidence" value="ECO:0007669"/>
    <property type="project" value="UniProtKB-KW"/>
</dbReference>
<dbReference type="EMBL" id="JACDTQ010003814">
    <property type="protein sequence ID" value="KAF5912492.1"/>
    <property type="molecule type" value="Genomic_DNA"/>
</dbReference>
<dbReference type="GO" id="GO:0016020">
    <property type="term" value="C:membrane"/>
    <property type="evidence" value="ECO:0007669"/>
    <property type="project" value="UniProtKB-SubCell"/>
</dbReference>
<dbReference type="InterPro" id="IPR007960">
    <property type="entry name" value="TAS2R"/>
</dbReference>
<keyword evidence="9" id="KW-0675">Receptor</keyword>
<comment type="caution">
    <text evidence="14">The sequence shown here is derived from an EMBL/GenBank/DDBJ whole genome shotgun (WGS) entry which is preliminary data.</text>
</comment>
<evidence type="ECO:0000256" key="4">
    <source>
        <dbReference type="ARBA" id="ARBA00022606"/>
    </source>
</evidence>
<keyword evidence="11" id="KW-0807">Transducer</keyword>
<evidence type="ECO:0000256" key="12">
    <source>
        <dbReference type="RuleBase" id="RU004423"/>
    </source>
</evidence>
<evidence type="ECO:0000256" key="9">
    <source>
        <dbReference type="ARBA" id="ARBA00023170"/>
    </source>
</evidence>
<evidence type="ECO:0000256" key="1">
    <source>
        <dbReference type="ARBA" id="ARBA00004141"/>
    </source>
</evidence>
<evidence type="ECO:0000256" key="5">
    <source>
        <dbReference type="ARBA" id="ARBA00022692"/>
    </source>
</evidence>
<name>A0A7J7E9K0_DICBM</name>
<dbReference type="AlphaFoldDB" id="A0A7J7E9K0"/>